<keyword evidence="1" id="KW-1133">Transmembrane helix</keyword>
<sequence>MLCTPVAGRQVDRRGSDAVNLVCLLGIIASAAVLAFANLGGAGASRH</sequence>
<dbReference type="Proteomes" id="UP001500307">
    <property type="component" value="Unassembled WGS sequence"/>
</dbReference>
<keyword evidence="1" id="KW-0472">Membrane</keyword>
<evidence type="ECO:0008006" key="4">
    <source>
        <dbReference type="Google" id="ProtNLM"/>
    </source>
</evidence>
<feature type="transmembrane region" description="Helical" evidence="1">
    <location>
        <begin position="18"/>
        <end position="39"/>
    </location>
</feature>
<proteinExistence type="predicted"/>
<dbReference type="EMBL" id="BAABGU010000054">
    <property type="protein sequence ID" value="GAA4579975.1"/>
    <property type="molecule type" value="Genomic_DNA"/>
</dbReference>
<name>A0ABP8T204_9ACTN</name>
<evidence type="ECO:0000313" key="2">
    <source>
        <dbReference type="EMBL" id="GAA4579975.1"/>
    </source>
</evidence>
<protein>
    <recommendedName>
        <fullName evidence="4">MFS transporter</fullName>
    </recommendedName>
</protein>
<organism evidence="2 3">
    <name type="scientific">Micromonospora coerulea</name>
    <dbReference type="NCBI Taxonomy" id="47856"/>
    <lineage>
        <taxon>Bacteria</taxon>
        <taxon>Bacillati</taxon>
        <taxon>Actinomycetota</taxon>
        <taxon>Actinomycetes</taxon>
        <taxon>Micromonosporales</taxon>
        <taxon>Micromonosporaceae</taxon>
        <taxon>Micromonospora</taxon>
    </lineage>
</organism>
<keyword evidence="3" id="KW-1185">Reference proteome</keyword>
<reference evidence="3" key="1">
    <citation type="journal article" date="2019" name="Int. J. Syst. Evol. Microbiol.">
        <title>The Global Catalogue of Microorganisms (GCM) 10K type strain sequencing project: providing services to taxonomists for standard genome sequencing and annotation.</title>
        <authorList>
            <consortium name="The Broad Institute Genomics Platform"/>
            <consortium name="The Broad Institute Genome Sequencing Center for Infectious Disease"/>
            <person name="Wu L."/>
            <person name="Ma J."/>
        </authorList>
    </citation>
    <scope>NUCLEOTIDE SEQUENCE [LARGE SCALE GENOMIC DNA]</scope>
    <source>
        <strain evidence="3">JCM 3175</strain>
    </source>
</reference>
<evidence type="ECO:0000313" key="3">
    <source>
        <dbReference type="Proteomes" id="UP001500307"/>
    </source>
</evidence>
<evidence type="ECO:0000256" key="1">
    <source>
        <dbReference type="SAM" id="Phobius"/>
    </source>
</evidence>
<accession>A0ABP8T204</accession>
<comment type="caution">
    <text evidence="2">The sequence shown here is derived from an EMBL/GenBank/DDBJ whole genome shotgun (WGS) entry which is preliminary data.</text>
</comment>
<keyword evidence="1" id="KW-0812">Transmembrane</keyword>
<gene>
    <name evidence="2" type="ORF">GCM10023176_58740</name>
</gene>